<dbReference type="InterPro" id="IPR036188">
    <property type="entry name" value="FAD/NAD-bd_sf"/>
</dbReference>
<dbReference type="GO" id="GO:0016491">
    <property type="term" value="F:oxidoreductase activity"/>
    <property type="evidence" value="ECO:0007669"/>
    <property type="project" value="UniProtKB-KW"/>
</dbReference>
<gene>
    <name evidence="6" type="ORF">RGI145_18280</name>
    <name evidence="7" type="ORF">RGI145_24105</name>
</gene>
<geneLocation type="plasmid" evidence="7 8">
    <name>3</name>
</geneLocation>
<dbReference type="InterPro" id="IPR003953">
    <property type="entry name" value="FAD-dep_OxRdtase_2_FAD-bd"/>
</dbReference>
<sequence>MSSSRETSSPQRSVECDVLVIGAGAGGLSTAVTARKLGLDVLVVEKEPFFGGTMAFSGGVLWIPGNPQAKARGIADTKEAARTYLRHEAGNRFDAEKAEVFLENGPRMIEFFGEDTEVRFVATDYPDYHPDVEGGVAVGRSVVAAPYDARRLGKELARLRPPLRTITFLGMMFNSSNADLKHFFNVTRSPVSAAYVAKRLASHFKDLATHRRGVQLTAGNALAARLAKSALDLGIPIWTDSPARELLREGGRVTGAVVQGAEGPVRVLARRGVVLAAGGYPRNPERTGEEFRHVKRGGEHVSPAPPGNTGDGARLAGTVGAGMVTDYPEAAAWIPVSKVPLGGGRTGVFPHLVDRYKPGIIAVNRHGQRFCNESNSYHDVGAAMQRTCEGERETAAWLIADHATIRKYGLGFAKPAPMPLSLYTRSGYLLKGATLAELAHKAGIDAAGLEETVRRYNTAAERGEDPEFHRGSTAFNRFLGDPAHKPNPNVAPVKRGPFYAVKLYVGDLGTFNGIRTDAACRVLGEEGRPVPGLYALGNDAASIMGGNYPGAGITLGPHLTFGYVLGHHLAGRDVAPAEAARPGRETAGAVH</sequence>
<protein>
    <submittedName>
        <fullName evidence="7">3-oxosteroid 1-dehydrogenase</fullName>
    </submittedName>
</protein>
<keyword evidence="4" id="KW-0560">Oxidoreductase</keyword>
<dbReference type="AlphaFoldDB" id="A0A1L7ANX4"/>
<evidence type="ECO:0000256" key="3">
    <source>
        <dbReference type="ARBA" id="ARBA00022827"/>
    </source>
</evidence>
<comment type="cofactor">
    <cofactor evidence="1">
        <name>FAD</name>
        <dbReference type="ChEBI" id="CHEBI:57692"/>
    </cofactor>
</comment>
<reference evidence="7 8" key="1">
    <citation type="submission" date="2016-05" db="EMBL/GenBank/DDBJ databases">
        <title>Complete Genome and Methylome Analysis of Psychrotrophic Bacterial Isolates from Antarctic Lake Untersee.</title>
        <authorList>
            <person name="Fomenkov A."/>
            <person name="Akimov V.N."/>
            <person name="Vasilyeva L.V."/>
            <person name="Andersen D."/>
            <person name="Vincze T."/>
            <person name="Roberts R.J."/>
        </authorList>
    </citation>
    <scope>NUCLEOTIDE SEQUENCE [LARGE SCALE GENOMIC DNA]</scope>
    <source>
        <strain evidence="7 8">U14-5</strain>
        <plasmid evidence="7">3</plasmid>
        <plasmid evidence="8">Plasmid 3</plasmid>
    </source>
</reference>
<dbReference type="SUPFAM" id="SSF56425">
    <property type="entry name" value="Succinate dehydrogenase/fumarate reductase flavoprotein, catalytic domain"/>
    <property type="match status" value="1"/>
</dbReference>
<keyword evidence="3" id="KW-0274">FAD</keyword>
<dbReference type="KEGG" id="rgi:RGI145_18280"/>
<dbReference type="Pfam" id="PF00890">
    <property type="entry name" value="FAD_binding_2"/>
    <property type="match status" value="1"/>
</dbReference>
<evidence type="ECO:0000256" key="1">
    <source>
        <dbReference type="ARBA" id="ARBA00001974"/>
    </source>
</evidence>
<dbReference type="PANTHER" id="PTHR43400">
    <property type="entry name" value="FUMARATE REDUCTASE"/>
    <property type="match status" value="1"/>
</dbReference>
<name>A0A1L7ANX4_9PROT</name>
<evidence type="ECO:0000313" key="8">
    <source>
        <dbReference type="Proteomes" id="UP000185494"/>
    </source>
</evidence>
<keyword evidence="7" id="KW-0614">Plasmid</keyword>
<dbReference type="GO" id="GO:0008202">
    <property type="term" value="P:steroid metabolic process"/>
    <property type="evidence" value="ECO:0007669"/>
    <property type="project" value="UniProtKB-ARBA"/>
</dbReference>
<organism evidence="7 8">
    <name type="scientific">Roseomonas gilardii</name>
    <dbReference type="NCBI Taxonomy" id="257708"/>
    <lineage>
        <taxon>Bacteria</taxon>
        <taxon>Pseudomonadati</taxon>
        <taxon>Pseudomonadota</taxon>
        <taxon>Alphaproteobacteria</taxon>
        <taxon>Acetobacterales</taxon>
        <taxon>Roseomonadaceae</taxon>
        <taxon>Roseomonas</taxon>
    </lineage>
</organism>
<dbReference type="SUPFAM" id="SSF51905">
    <property type="entry name" value="FAD/NAD(P)-binding domain"/>
    <property type="match status" value="1"/>
</dbReference>
<dbReference type="RefSeq" id="WP_075799518.1">
    <property type="nucleotide sequence ID" value="NZ_CP015583.1"/>
</dbReference>
<dbReference type="STRING" id="257708.RGI145_18280"/>
<dbReference type="Gene3D" id="3.50.50.60">
    <property type="entry name" value="FAD/NAD(P)-binding domain"/>
    <property type="match status" value="2"/>
</dbReference>
<evidence type="ECO:0000259" key="5">
    <source>
        <dbReference type="Pfam" id="PF00890"/>
    </source>
</evidence>
<dbReference type="Proteomes" id="UP000185494">
    <property type="component" value="Plasmid 3"/>
</dbReference>
<accession>A0A1L7ANX4</accession>
<feature type="domain" description="FAD-dependent oxidoreductase 2 FAD-binding" evidence="5">
    <location>
        <begin position="17"/>
        <end position="555"/>
    </location>
</feature>
<dbReference type="PRINTS" id="PR00411">
    <property type="entry name" value="PNDRDTASEI"/>
</dbReference>
<dbReference type="KEGG" id="rgi:RGI145_24105"/>
<dbReference type="Gene3D" id="3.90.700.10">
    <property type="entry name" value="Succinate dehydrogenase/fumarate reductase flavoprotein, catalytic domain"/>
    <property type="match status" value="1"/>
</dbReference>
<dbReference type="Proteomes" id="UP000185494">
    <property type="component" value="Chromosome 1"/>
</dbReference>
<evidence type="ECO:0000313" key="7">
    <source>
        <dbReference type="EMBL" id="APT60432.1"/>
    </source>
</evidence>
<keyword evidence="2" id="KW-0285">Flavoprotein</keyword>
<evidence type="ECO:0000313" key="6">
    <source>
        <dbReference type="EMBL" id="APT58765.1"/>
    </source>
</evidence>
<dbReference type="NCBIfam" id="NF004789">
    <property type="entry name" value="PRK06134.1"/>
    <property type="match status" value="1"/>
</dbReference>
<dbReference type="InterPro" id="IPR027477">
    <property type="entry name" value="Succ_DH/fumarate_Rdtase_cat_sf"/>
</dbReference>
<evidence type="ECO:0000256" key="2">
    <source>
        <dbReference type="ARBA" id="ARBA00022630"/>
    </source>
</evidence>
<dbReference type="EMBL" id="CP015587">
    <property type="protein sequence ID" value="APT60432.1"/>
    <property type="molecule type" value="Genomic_DNA"/>
</dbReference>
<dbReference type="EMBL" id="CP015583">
    <property type="protein sequence ID" value="APT58765.1"/>
    <property type="molecule type" value="Genomic_DNA"/>
</dbReference>
<evidence type="ECO:0000256" key="4">
    <source>
        <dbReference type="ARBA" id="ARBA00023002"/>
    </source>
</evidence>
<proteinExistence type="predicted"/>
<dbReference type="PANTHER" id="PTHR43400:SF10">
    <property type="entry name" value="3-OXOSTEROID 1-DEHYDROGENASE"/>
    <property type="match status" value="1"/>
</dbReference>
<dbReference type="InterPro" id="IPR050315">
    <property type="entry name" value="FAD-oxidoreductase_2"/>
</dbReference>